<dbReference type="Proteomes" id="UP000095284">
    <property type="component" value="Unplaced"/>
</dbReference>
<dbReference type="Proteomes" id="UP000659654">
    <property type="component" value="Unassembled WGS sequence"/>
</dbReference>
<keyword evidence="1" id="KW-1133">Transmembrane helix</keyword>
<accession>A0A1I7S039</accession>
<organism evidence="4 6">
    <name type="scientific">Bursaphelenchus xylophilus</name>
    <name type="common">Pinewood nematode worm</name>
    <name type="synonym">Aphelenchoides xylophilus</name>
    <dbReference type="NCBI Taxonomy" id="6326"/>
    <lineage>
        <taxon>Eukaryota</taxon>
        <taxon>Metazoa</taxon>
        <taxon>Ecdysozoa</taxon>
        <taxon>Nematoda</taxon>
        <taxon>Chromadorea</taxon>
        <taxon>Rhabditida</taxon>
        <taxon>Tylenchina</taxon>
        <taxon>Tylenchomorpha</taxon>
        <taxon>Aphelenchoidea</taxon>
        <taxon>Aphelenchoididae</taxon>
        <taxon>Bursaphelenchus</taxon>
    </lineage>
</organism>
<protein>
    <submittedName>
        <fullName evidence="2">(pine wood nematode) hypothetical protein</fullName>
    </submittedName>
</protein>
<reference evidence="3" key="2">
    <citation type="submission" date="2020-08" db="EMBL/GenBank/DDBJ databases">
        <authorList>
            <person name="Kikuchi T."/>
        </authorList>
    </citation>
    <scope>NUCLEOTIDE SEQUENCE</scope>
    <source>
        <strain evidence="2">Ka4C1</strain>
    </source>
</reference>
<reference evidence="6" key="1">
    <citation type="submission" date="2016-11" db="UniProtKB">
        <authorList>
            <consortium name="WormBaseParasite"/>
        </authorList>
    </citation>
    <scope>IDENTIFICATION</scope>
</reference>
<gene>
    <name evidence="2" type="ORF">BXYJ_LOCUS7020</name>
</gene>
<keyword evidence="5" id="KW-1185">Reference proteome</keyword>
<dbReference type="WBParaSite" id="BXY_0636200.1">
    <property type="protein sequence ID" value="BXY_0636200.1"/>
    <property type="gene ID" value="BXY_0636200"/>
</dbReference>
<dbReference type="EMBL" id="CAJFDI010000003">
    <property type="protein sequence ID" value="CAD5222052.1"/>
    <property type="molecule type" value="Genomic_DNA"/>
</dbReference>
<dbReference type="AlphaFoldDB" id="A0A1I7S039"/>
<dbReference type="OrthoDB" id="5829798at2759"/>
<evidence type="ECO:0000313" key="3">
    <source>
        <dbReference type="EMBL" id="CAG9109038.1"/>
    </source>
</evidence>
<evidence type="ECO:0000313" key="4">
    <source>
        <dbReference type="Proteomes" id="UP000095284"/>
    </source>
</evidence>
<feature type="transmembrane region" description="Helical" evidence="1">
    <location>
        <begin position="54"/>
        <end position="78"/>
    </location>
</feature>
<proteinExistence type="predicted"/>
<name>A0A1I7S039_BURXY</name>
<keyword evidence="1" id="KW-0472">Membrane</keyword>
<evidence type="ECO:0000256" key="1">
    <source>
        <dbReference type="SAM" id="Phobius"/>
    </source>
</evidence>
<feature type="transmembrane region" description="Helical" evidence="1">
    <location>
        <begin position="16"/>
        <end position="34"/>
    </location>
</feature>
<sequence>MTLFLALARSRGVEAGLKYIVLAAIPTIILLVWPKESCDQIVPEPRDPSIPIDYIAIPRFILAAVLVLLTFGFGIQWIQHQLFFVEKAIIV</sequence>
<keyword evidence="1" id="KW-0812">Transmembrane</keyword>
<dbReference type="Proteomes" id="UP000582659">
    <property type="component" value="Unassembled WGS sequence"/>
</dbReference>
<evidence type="ECO:0000313" key="6">
    <source>
        <dbReference type="WBParaSite" id="BXY_0636200.1"/>
    </source>
</evidence>
<evidence type="ECO:0000313" key="5">
    <source>
        <dbReference type="Proteomes" id="UP000659654"/>
    </source>
</evidence>
<evidence type="ECO:0000313" key="2">
    <source>
        <dbReference type="EMBL" id="CAD5222052.1"/>
    </source>
</evidence>
<dbReference type="EMBL" id="CAJFCV020000003">
    <property type="protein sequence ID" value="CAG9109038.1"/>
    <property type="molecule type" value="Genomic_DNA"/>
</dbReference>